<keyword evidence="4" id="KW-1185">Reference proteome</keyword>
<protein>
    <recommendedName>
        <fullName evidence="5">Kelch repeat protein</fullName>
    </recommendedName>
</protein>
<dbReference type="InParanoid" id="A0A084QG87"/>
<dbReference type="InterPro" id="IPR015915">
    <property type="entry name" value="Kelch-typ_b-propeller"/>
</dbReference>
<dbReference type="AlphaFoldDB" id="A0A084QG87"/>
<name>A0A084QG87_STAC4</name>
<dbReference type="Gene3D" id="2.120.10.80">
    <property type="entry name" value="Kelch-type beta propeller"/>
    <property type="match status" value="1"/>
</dbReference>
<dbReference type="HOGENOM" id="CLU_1084004_0_0_1"/>
<accession>A0A084QG87</accession>
<feature type="region of interest" description="Disordered" evidence="1">
    <location>
        <begin position="151"/>
        <end position="176"/>
    </location>
</feature>
<feature type="transmembrane region" description="Helical" evidence="2">
    <location>
        <begin position="176"/>
        <end position="204"/>
    </location>
</feature>
<evidence type="ECO:0000256" key="2">
    <source>
        <dbReference type="SAM" id="Phobius"/>
    </source>
</evidence>
<keyword evidence="2" id="KW-0472">Membrane</keyword>
<proteinExistence type="predicted"/>
<reference evidence="3 4" key="1">
    <citation type="journal article" date="2014" name="BMC Genomics">
        <title>Comparative genome sequencing reveals chemotype-specific gene clusters in the toxigenic black mold Stachybotrys.</title>
        <authorList>
            <person name="Semeiks J."/>
            <person name="Borek D."/>
            <person name="Otwinowski Z."/>
            <person name="Grishin N.V."/>
        </authorList>
    </citation>
    <scope>NUCLEOTIDE SEQUENCE [LARGE SCALE GENOMIC DNA]</scope>
    <source>
        <strain evidence="3 4">IBT 40285</strain>
    </source>
</reference>
<feature type="compositionally biased region" description="Low complexity" evidence="1">
    <location>
        <begin position="155"/>
        <end position="169"/>
    </location>
</feature>
<keyword evidence="2" id="KW-0812">Transmembrane</keyword>
<evidence type="ECO:0000313" key="4">
    <source>
        <dbReference type="Proteomes" id="UP000028524"/>
    </source>
</evidence>
<feature type="non-terminal residue" evidence="3">
    <location>
        <position position="1"/>
    </location>
</feature>
<sequence>LTPNGHGGGTWSTSLPANRETYEGIYRAVAGAGAVCGGYGIFIGGLGARSSDVTFETVCVTGFPTEALLVSVGGNEGPQAAVQYRSMFNFGDITFYDVANNTWHVQPSPSPSTPPRRDFFCAVGVRSSDTYDIFIYGGRGWVEDRQVEADEFLDESTSGPTPEPTSSSPPDDDDSYSIPVGAIVGGVVGGVVGLALVGAACFYFSRRGLWKQRKPIELPGDNVLHSQITATEPPKHQELHSMPLSELETRHRYELQG</sequence>
<gene>
    <name evidence="3" type="ORF">S40285_09162</name>
</gene>
<evidence type="ECO:0000256" key="1">
    <source>
        <dbReference type="SAM" id="MobiDB-lite"/>
    </source>
</evidence>
<dbReference type="OrthoDB" id="540004at2759"/>
<dbReference type="SUPFAM" id="SSF50965">
    <property type="entry name" value="Galactose oxidase, central domain"/>
    <property type="match status" value="1"/>
</dbReference>
<dbReference type="Proteomes" id="UP000028524">
    <property type="component" value="Unassembled WGS sequence"/>
</dbReference>
<dbReference type="STRING" id="1283841.A0A084QG87"/>
<evidence type="ECO:0008006" key="5">
    <source>
        <dbReference type="Google" id="ProtNLM"/>
    </source>
</evidence>
<evidence type="ECO:0000313" key="3">
    <source>
        <dbReference type="EMBL" id="KFA62972.1"/>
    </source>
</evidence>
<dbReference type="EMBL" id="KL660769">
    <property type="protein sequence ID" value="KFA62972.1"/>
    <property type="molecule type" value="Genomic_DNA"/>
</dbReference>
<keyword evidence="2" id="KW-1133">Transmembrane helix</keyword>
<organism evidence="3 4">
    <name type="scientific">Stachybotrys chlorohalonatus (strain IBT 40285)</name>
    <dbReference type="NCBI Taxonomy" id="1283841"/>
    <lineage>
        <taxon>Eukaryota</taxon>
        <taxon>Fungi</taxon>
        <taxon>Dikarya</taxon>
        <taxon>Ascomycota</taxon>
        <taxon>Pezizomycotina</taxon>
        <taxon>Sordariomycetes</taxon>
        <taxon>Hypocreomycetidae</taxon>
        <taxon>Hypocreales</taxon>
        <taxon>Stachybotryaceae</taxon>
        <taxon>Stachybotrys</taxon>
    </lineage>
</organism>
<dbReference type="InterPro" id="IPR011043">
    <property type="entry name" value="Gal_Oxase/kelch_b-propeller"/>
</dbReference>